<sequence length="86" mass="9626">MKPFVVPEQSRRAWVVTAPHQQPRFVGGERAPWGTRHVREDGAATTACGLPTTSWFSFWTLGFVAYDKESCPACAQAYARRTPVSR</sequence>
<comment type="caution">
    <text evidence="1">The sequence shown here is derived from an EMBL/GenBank/DDBJ whole genome shotgun (WGS) entry which is preliminary data.</text>
</comment>
<dbReference type="EMBL" id="SJZJ01000001">
    <property type="protein sequence ID" value="TCJ31019.1"/>
    <property type="molecule type" value="Genomic_DNA"/>
</dbReference>
<organism evidence="1 2">
    <name type="scientific">Nocardioides jejuensis</name>
    <dbReference type="NCBI Taxonomy" id="2502782"/>
    <lineage>
        <taxon>Bacteria</taxon>
        <taxon>Bacillati</taxon>
        <taxon>Actinomycetota</taxon>
        <taxon>Actinomycetes</taxon>
        <taxon>Propionibacteriales</taxon>
        <taxon>Nocardioidaceae</taxon>
        <taxon>Nocardioides</taxon>
    </lineage>
</organism>
<gene>
    <name evidence="1" type="ORF">EPD65_00120</name>
</gene>
<name>A0A4R1CIF7_9ACTN</name>
<dbReference type="AlphaFoldDB" id="A0A4R1CIF7"/>
<evidence type="ECO:0000313" key="2">
    <source>
        <dbReference type="Proteomes" id="UP000295453"/>
    </source>
</evidence>
<evidence type="ECO:0000313" key="1">
    <source>
        <dbReference type="EMBL" id="TCJ31019.1"/>
    </source>
</evidence>
<proteinExistence type="predicted"/>
<dbReference type="RefSeq" id="WP_131580706.1">
    <property type="nucleotide sequence ID" value="NZ_SJZJ01000001.1"/>
</dbReference>
<keyword evidence="2" id="KW-1185">Reference proteome</keyword>
<reference evidence="1 2" key="1">
    <citation type="submission" date="2019-03" db="EMBL/GenBank/DDBJ databases">
        <authorList>
            <person name="Kim M.K.M."/>
        </authorList>
    </citation>
    <scope>NUCLEOTIDE SEQUENCE [LARGE SCALE GENOMIC DNA]</scope>
    <source>
        <strain evidence="1 2">18JY15-6</strain>
    </source>
</reference>
<accession>A0A4R1CIF7</accession>
<protein>
    <submittedName>
        <fullName evidence="1">Uncharacterized protein</fullName>
    </submittedName>
</protein>
<dbReference type="OrthoDB" id="3784352at2"/>
<dbReference type="Proteomes" id="UP000295453">
    <property type="component" value="Unassembled WGS sequence"/>
</dbReference>